<dbReference type="InterPro" id="IPR039537">
    <property type="entry name" value="Retrotran_Ty1/copia-like"/>
</dbReference>
<dbReference type="SUPFAM" id="SSF53098">
    <property type="entry name" value="Ribonuclease H-like"/>
    <property type="match status" value="1"/>
</dbReference>
<keyword evidence="5" id="KW-1185">Reference proteome</keyword>
<feature type="compositionally biased region" description="Basic and acidic residues" evidence="2">
    <location>
        <begin position="148"/>
        <end position="166"/>
    </location>
</feature>
<proteinExistence type="predicted"/>
<evidence type="ECO:0000313" key="4">
    <source>
        <dbReference type="EMBL" id="KAG8485735.1"/>
    </source>
</evidence>
<reference evidence="4 5" key="1">
    <citation type="journal article" date="2021" name="bioRxiv">
        <title>The Gossypium anomalum genome as a resource for cotton improvement and evolutionary analysis of hybrid incompatibility.</title>
        <authorList>
            <person name="Grover C.E."/>
            <person name="Yuan D."/>
            <person name="Arick M.A."/>
            <person name="Miller E.R."/>
            <person name="Hu G."/>
            <person name="Peterson D.G."/>
            <person name="Wendel J.F."/>
            <person name="Udall J.A."/>
        </authorList>
    </citation>
    <scope>NUCLEOTIDE SEQUENCE [LARGE SCALE GENOMIC DNA]</scope>
    <source>
        <strain evidence="4">JFW-Udall</strain>
        <tissue evidence="4">Leaf</tissue>
    </source>
</reference>
<name>A0A8J6CXC7_9ROSI</name>
<dbReference type="Pfam" id="PF13976">
    <property type="entry name" value="gag_pre-integrs"/>
    <property type="match status" value="1"/>
</dbReference>
<dbReference type="GO" id="GO:0006508">
    <property type="term" value="P:proteolysis"/>
    <property type="evidence" value="ECO:0007669"/>
    <property type="project" value="UniProtKB-KW"/>
</dbReference>
<feature type="region of interest" description="Disordered" evidence="2">
    <location>
        <begin position="531"/>
        <end position="582"/>
    </location>
</feature>
<keyword evidence="1" id="KW-0378">Hydrolase</keyword>
<feature type="region of interest" description="Disordered" evidence="2">
    <location>
        <begin position="147"/>
        <end position="167"/>
    </location>
</feature>
<dbReference type="InterPro" id="IPR012337">
    <property type="entry name" value="RNaseH-like_sf"/>
</dbReference>
<accession>A0A8J6CXC7</accession>
<dbReference type="GO" id="GO:0015074">
    <property type="term" value="P:DNA integration"/>
    <property type="evidence" value="ECO:0007669"/>
    <property type="project" value="InterPro"/>
</dbReference>
<dbReference type="InterPro" id="IPR036397">
    <property type="entry name" value="RNaseH_sf"/>
</dbReference>
<evidence type="ECO:0000256" key="2">
    <source>
        <dbReference type="SAM" id="MobiDB-lite"/>
    </source>
</evidence>
<dbReference type="InterPro" id="IPR057670">
    <property type="entry name" value="SH3_retrovirus"/>
</dbReference>
<dbReference type="AlphaFoldDB" id="A0A8J6CXC7"/>
<keyword evidence="1" id="KW-0645">Protease</keyword>
<gene>
    <name evidence="4" type="ORF">CXB51_019086</name>
</gene>
<organism evidence="4 5">
    <name type="scientific">Gossypium anomalum</name>
    <dbReference type="NCBI Taxonomy" id="47600"/>
    <lineage>
        <taxon>Eukaryota</taxon>
        <taxon>Viridiplantae</taxon>
        <taxon>Streptophyta</taxon>
        <taxon>Embryophyta</taxon>
        <taxon>Tracheophyta</taxon>
        <taxon>Spermatophyta</taxon>
        <taxon>Magnoliopsida</taxon>
        <taxon>eudicotyledons</taxon>
        <taxon>Gunneridae</taxon>
        <taxon>Pentapetalae</taxon>
        <taxon>rosids</taxon>
        <taxon>malvids</taxon>
        <taxon>Malvales</taxon>
        <taxon>Malvaceae</taxon>
        <taxon>Malvoideae</taxon>
        <taxon>Gossypium</taxon>
    </lineage>
</organism>
<dbReference type="OrthoDB" id="1729718at2759"/>
<dbReference type="PROSITE" id="PS50994">
    <property type="entry name" value="INTEGRASE"/>
    <property type="match status" value="1"/>
</dbReference>
<comment type="caution">
    <text evidence="4">The sequence shown here is derived from an EMBL/GenBank/DDBJ whole genome shotgun (WGS) entry which is preliminary data.</text>
</comment>
<dbReference type="Pfam" id="PF14223">
    <property type="entry name" value="Retrotran_gag_2"/>
    <property type="match status" value="1"/>
</dbReference>
<dbReference type="InterPro" id="IPR025724">
    <property type="entry name" value="GAG-pre-integrase_dom"/>
</dbReference>
<sequence>MEDALLGIDKVPSTLIDEEKKRKDRKVLTQLHLHLSNEMLQDVMKEKTAATLWKRLEQICMSKTLTSKLHMKQRLYAHRLEEGASEDLGLILLCSLPPSYSTFRDTILYSRESLTVDEIYDSLTSYDKMKHLVVKPDSQGESLIACGRQDRDADNDRGRTQERNPCEDYNDSELLVASVNDSKVSEEWILDSGYTFHMSPNRDWFTTYETMSEGFVLMGNNDSCKIAGVGTIKVMMFDGFVRTLSDVRHVPELKRNLISLSTLNSKRYRYTTESGVLKISKGSLVLMKGQRKTAKLYVLQGSTVTGDATVASSSLSDDDITKLWHMRLGHMSDNGMVELSKRGLLNEKVWAFFLKQKSDVFFAFKSWKIMIEKQTGKQIKYLRTDNGLEYYSDEFNRLCKSEGIMRHLTVYHTPQQNGVAERMNRTIMEKKQPLLHVFLINRSLSVAIEKKTPQEVWSGNPANYSDLKIFGCPAYAHVDNGKLEPRSIKCVFLGYKAGVKGYKLWCPENRKVMISRDVVFDETAMLPNLSLKDSSNKENQSQVEHQINTESTPQASTKIENRVSSSPQYSIAKNRTRREIKPPKKYVETDLVAYALNVAEDIDANQEP</sequence>
<dbReference type="EMBL" id="JAHUZN010000008">
    <property type="protein sequence ID" value="KAG8485735.1"/>
    <property type="molecule type" value="Genomic_DNA"/>
</dbReference>
<dbReference type="Pfam" id="PF25597">
    <property type="entry name" value="SH3_retrovirus"/>
    <property type="match status" value="1"/>
</dbReference>
<dbReference type="Pfam" id="PF22936">
    <property type="entry name" value="Pol_BBD"/>
    <property type="match status" value="1"/>
</dbReference>
<evidence type="ECO:0000313" key="5">
    <source>
        <dbReference type="Proteomes" id="UP000701853"/>
    </source>
</evidence>
<evidence type="ECO:0000256" key="1">
    <source>
        <dbReference type="ARBA" id="ARBA00022670"/>
    </source>
</evidence>
<dbReference type="GO" id="GO:0008233">
    <property type="term" value="F:peptidase activity"/>
    <property type="evidence" value="ECO:0007669"/>
    <property type="project" value="UniProtKB-KW"/>
</dbReference>
<dbReference type="PANTHER" id="PTHR42648">
    <property type="entry name" value="TRANSPOSASE, PUTATIVE-RELATED"/>
    <property type="match status" value="1"/>
</dbReference>
<dbReference type="GO" id="GO:0003676">
    <property type="term" value="F:nucleic acid binding"/>
    <property type="evidence" value="ECO:0007669"/>
    <property type="project" value="InterPro"/>
</dbReference>
<dbReference type="Proteomes" id="UP000701853">
    <property type="component" value="Chromosome 8"/>
</dbReference>
<dbReference type="InterPro" id="IPR001584">
    <property type="entry name" value="Integrase_cat-core"/>
</dbReference>
<dbReference type="Gene3D" id="3.30.420.10">
    <property type="entry name" value="Ribonuclease H-like superfamily/Ribonuclease H"/>
    <property type="match status" value="1"/>
</dbReference>
<dbReference type="PANTHER" id="PTHR42648:SF28">
    <property type="entry name" value="TRANSPOSON-ENCODED PROTEIN WITH RIBONUCLEASE H-LIKE AND RETROVIRUS ZINC FINGER-LIKE DOMAINS"/>
    <property type="match status" value="1"/>
</dbReference>
<protein>
    <recommendedName>
        <fullName evidence="3">Integrase catalytic domain-containing protein</fullName>
    </recommendedName>
</protein>
<feature type="domain" description="Integrase catalytic" evidence="3">
    <location>
        <begin position="315"/>
        <end position="430"/>
    </location>
</feature>
<dbReference type="InterPro" id="IPR054722">
    <property type="entry name" value="PolX-like_BBD"/>
</dbReference>
<evidence type="ECO:0000259" key="3">
    <source>
        <dbReference type="PROSITE" id="PS50994"/>
    </source>
</evidence>
<feature type="compositionally biased region" description="Polar residues" evidence="2">
    <location>
        <begin position="531"/>
        <end position="573"/>
    </location>
</feature>